<proteinExistence type="predicted"/>
<dbReference type="Pfam" id="PF02310">
    <property type="entry name" value="B12-binding"/>
    <property type="match status" value="1"/>
</dbReference>
<reference evidence="2" key="1">
    <citation type="submission" date="2023-01" db="EMBL/GenBank/DDBJ databases">
        <title>Complete genome sequence of Planctobacterium marinum strain Dej080120_11.</title>
        <authorList>
            <person name="Ueki S."/>
            <person name="Maruyama F."/>
        </authorList>
    </citation>
    <scope>NUCLEOTIDE SEQUENCE</scope>
    <source>
        <strain evidence="2">Dej080120_11</strain>
    </source>
</reference>
<dbReference type="AlphaFoldDB" id="A0AA48HNK8"/>
<feature type="domain" description="B12-binding" evidence="1">
    <location>
        <begin position="1"/>
        <end position="118"/>
    </location>
</feature>
<dbReference type="SUPFAM" id="SSF52242">
    <property type="entry name" value="Cobalamin (vitamin B12)-binding domain"/>
    <property type="match status" value="1"/>
</dbReference>
<dbReference type="Proteomes" id="UP001333710">
    <property type="component" value="Chromosome"/>
</dbReference>
<dbReference type="InterPro" id="IPR036724">
    <property type="entry name" value="Cobalamin-bd_sf"/>
</dbReference>
<name>A0AA48HNK8_9ALTE</name>
<evidence type="ECO:0000313" key="2">
    <source>
        <dbReference type="EMBL" id="BDX05129.1"/>
    </source>
</evidence>
<sequence length="118" mass="13198">MLDDHHALGKNLVLCSLRIAGLPVRDLGTLSARDIADIVRDENIELLLISTLMLRSALRVKDLVSYLQADDIQTRVYVGGAPFRLDPELWKKVNAHGMGENSTEAVALVRAWMDEHHE</sequence>
<dbReference type="GO" id="GO:0031419">
    <property type="term" value="F:cobalamin binding"/>
    <property type="evidence" value="ECO:0007669"/>
    <property type="project" value="InterPro"/>
</dbReference>
<evidence type="ECO:0000259" key="1">
    <source>
        <dbReference type="PROSITE" id="PS51332"/>
    </source>
</evidence>
<protein>
    <recommendedName>
        <fullName evidence="1">B12-binding domain-containing protein</fullName>
    </recommendedName>
</protein>
<dbReference type="GO" id="GO:0046872">
    <property type="term" value="F:metal ion binding"/>
    <property type="evidence" value="ECO:0007669"/>
    <property type="project" value="InterPro"/>
</dbReference>
<accession>A0AA48HNK8</accession>
<dbReference type="Gene3D" id="3.40.50.280">
    <property type="entry name" value="Cobalamin-binding domain"/>
    <property type="match status" value="1"/>
</dbReference>
<dbReference type="InterPro" id="IPR006158">
    <property type="entry name" value="Cobalamin-bd"/>
</dbReference>
<dbReference type="EMBL" id="AP027272">
    <property type="protein sequence ID" value="BDX05129.1"/>
    <property type="molecule type" value="Genomic_DNA"/>
</dbReference>
<dbReference type="KEGG" id="pmaw:MACH26_06500"/>
<gene>
    <name evidence="2" type="ORF">MACH26_06500</name>
</gene>
<dbReference type="PROSITE" id="PS51332">
    <property type="entry name" value="B12_BINDING"/>
    <property type="match status" value="1"/>
</dbReference>
<organism evidence="2 3">
    <name type="scientific">Planctobacterium marinum</name>
    <dbReference type="NCBI Taxonomy" id="1631968"/>
    <lineage>
        <taxon>Bacteria</taxon>
        <taxon>Pseudomonadati</taxon>
        <taxon>Pseudomonadota</taxon>
        <taxon>Gammaproteobacteria</taxon>
        <taxon>Alteromonadales</taxon>
        <taxon>Alteromonadaceae</taxon>
        <taxon>Planctobacterium</taxon>
    </lineage>
</organism>
<evidence type="ECO:0000313" key="3">
    <source>
        <dbReference type="Proteomes" id="UP001333710"/>
    </source>
</evidence>
<keyword evidence="3" id="KW-1185">Reference proteome</keyword>